<gene>
    <name evidence="1" type="ORF">FHS79_003652</name>
</gene>
<comment type="caution">
    <text evidence="1">The sequence shown here is derived from an EMBL/GenBank/DDBJ whole genome shotgun (WGS) entry which is preliminary data.</text>
</comment>
<accession>A0A841L8S9</accession>
<proteinExistence type="predicted"/>
<reference evidence="1 2" key="1">
    <citation type="submission" date="2020-08" db="EMBL/GenBank/DDBJ databases">
        <title>Genomic Encyclopedia of Type Strains, Phase IV (KMG-IV): sequencing the most valuable type-strain genomes for metagenomic binning, comparative biology and taxonomic classification.</title>
        <authorList>
            <person name="Goeker M."/>
        </authorList>
    </citation>
    <scope>NUCLEOTIDE SEQUENCE [LARGE SCALE GENOMIC DNA]</scope>
    <source>
        <strain evidence="1 2">DSM 102189</strain>
    </source>
</reference>
<dbReference type="RefSeq" id="WP_184203143.1">
    <property type="nucleotide sequence ID" value="NZ_BMOX01000123.1"/>
</dbReference>
<sequence>MFTALVNDFRDADHLSPQRMSKRLRLPLVEFARIARLHRNTLANPASPAVQARLEPIARILAQVEELTGNPDQAIVWFRHQPLPGHDGRTAQDLVEAGQSNAVLAYLEDLRDGAYA</sequence>
<dbReference type="Proteomes" id="UP000538147">
    <property type="component" value="Unassembled WGS sequence"/>
</dbReference>
<name>A0A841L8S9_9SPHN</name>
<dbReference type="EMBL" id="JACIIV010000051">
    <property type="protein sequence ID" value="MBB6229449.1"/>
    <property type="molecule type" value="Genomic_DNA"/>
</dbReference>
<evidence type="ECO:0000313" key="1">
    <source>
        <dbReference type="EMBL" id="MBB6229449.1"/>
    </source>
</evidence>
<evidence type="ECO:0000313" key="2">
    <source>
        <dbReference type="Proteomes" id="UP000538147"/>
    </source>
</evidence>
<protein>
    <submittedName>
        <fullName evidence="1">Uncharacterized protein (DUF2384 family)</fullName>
    </submittedName>
</protein>
<organism evidence="1 2">
    <name type="scientific">Polymorphobacter multimanifer</name>
    <dbReference type="NCBI Taxonomy" id="1070431"/>
    <lineage>
        <taxon>Bacteria</taxon>
        <taxon>Pseudomonadati</taxon>
        <taxon>Pseudomonadota</taxon>
        <taxon>Alphaproteobacteria</taxon>
        <taxon>Sphingomonadales</taxon>
        <taxon>Sphingosinicellaceae</taxon>
        <taxon>Polymorphobacter</taxon>
    </lineage>
</organism>
<keyword evidence="2" id="KW-1185">Reference proteome</keyword>
<dbReference type="AlphaFoldDB" id="A0A841L8S9"/>